<sequence length="249" mass="29695">MIIPTEDIIQQQRQNFEQICERIKHLDIRQNQTNVDDFNQFYPTIRPIDKSISTQQISLPSINELIDYQLLIKRIKELEMSIILQNQEIANLRKENSELNEKCSLLIHVGVNAQLESKIDYLKREFDDYKEELNEKFSKYTNDMKVVNDFFDLNNNIINQNDIMTFDGISTTFESNPQSMNFQSYVPPQENNDSIMLQRNNLNNNNDDNNNFDNIRKELRNVANELDNDRDSLAERMNSLRNMYYNHYY</sequence>
<name>A0A397T1H7_9GLOM</name>
<reference evidence="2 3" key="1">
    <citation type="submission" date="2018-06" db="EMBL/GenBank/DDBJ databases">
        <title>Comparative genomics reveals the genomic features of Rhizophagus irregularis, R. cerebriforme, R. diaphanum and Gigaspora rosea, and their symbiotic lifestyle signature.</title>
        <authorList>
            <person name="Morin E."/>
            <person name="San Clemente H."/>
            <person name="Chen E.C.H."/>
            <person name="De La Providencia I."/>
            <person name="Hainaut M."/>
            <person name="Kuo A."/>
            <person name="Kohler A."/>
            <person name="Murat C."/>
            <person name="Tang N."/>
            <person name="Roy S."/>
            <person name="Loubradou J."/>
            <person name="Henrissat B."/>
            <person name="Grigoriev I.V."/>
            <person name="Corradi N."/>
            <person name="Roux C."/>
            <person name="Martin F.M."/>
        </authorList>
    </citation>
    <scope>NUCLEOTIDE SEQUENCE [LARGE SCALE GENOMIC DNA]</scope>
    <source>
        <strain evidence="2 3">DAOM 227022</strain>
    </source>
</reference>
<keyword evidence="3" id="KW-1185">Reference proteome</keyword>
<keyword evidence="1" id="KW-0175">Coiled coil</keyword>
<proteinExistence type="predicted"/>
<evidence type="ECO:0000313" key="3">
    <source>
        <dbReference type="Proteomes" id="UP000265703"/>
    </source>
</evidence>
<dbReference type="EMBL" id="QKYT01000130">
    <property type="protein sequence ID" value="RIA92320.1"/>
    <property type="molecule type" value="Genomic_DNA"/>
</dbReference>
<feature type="coiled-coil region" evidence="1">
    <location>
        <begin position="205"/>
        <end position="243"/>
    </location>
</feature>
<dbReference type="Proteomes" id="UP000265703">
    <property type="component" value="Unassembled WGS sequence"/>
</dbReference>
<feature type="coiled-coil region" evidence="1">
    <location>
        <begin position="75"/>
        <end position="132"/>
    </location>
</feature>
<dbReference type="OrthoDB" id="2404615at2759"/>
<evidence type="ECO:0000313" key="2">
    <source>
        <dbReference type="EMBL" id="RIA92320.1"/>
    </source>
</evidence>
<accession>A0A397T1H7</accession>
<organism evidence="2 3">
    <name type="scientific">Glomus cerebriforme</name>
    <dbReference type="NCBI Taxonomy" id="658196"/>
    <lineage>
        <taxon>Eukaryota</taxon>
        <taxon>Fungi</taxon>
        <taxon>Fungi incertae sedis</taxon>
        <taxon>Mucoromycota</taxon>
        <taxon>Glomeromycotina</taxon>
        <taxon>Glomeromycetes</taxon>
        <taxon>Glomerales</taxon>
        <taxon>Glomeraceae</taxon>
        <taxon>Glomus</taxon>
    </lineage>
</organism>
<evidence type="ECO:0000256" key="1">
    <source>
        <dbReference type="SAM" id="Coils"/>
    </source>
</evidence>
<gene>
    <name evidence="2" type="ORF">C1645_846168</name>
</gene>
<comment type="caution">
    <text evidence="2">The sequence shown here is derived from an EMBL/GenBank/DDBJ whole genome shotgun (WGS) entry which is preliminary data.</text>
</comment>
<dbReference type="AlphaFoldDB" id="A0A397T1H7"/>
<protein>
    <submittedName>
        <fullName evidence="2">Uncharacterized protein</fullName>
    </submittedName>
</protein>